<evidence type="ECO:0000313" key="3">
    <source>
        <dbReference type="Proteomes" id="UP001596171"/>
    </source>
</evidence>
<dbReference type="GO" id="GO:0016491">
    <property type="term" value="F:oxidoreductase activity"/>
    <property type="evidence" value="ECO:0007669"/>
    <property type="project" value="UniProtKB-KW"/>
</dbReference>
<accession>A0ABW1SGW0</accession>
<organism evidence="2 3">
    <name type="scientific">Lactiplantibacillus nangangensis</name>
    <dbReference type="NCBI Taxonomy" id="2559917"/>
    <lineage>
        <taxon>Bacteria</taxon>
        <taxon>Bacillati</taxon>
        <taxon>Bacillota</taxon>
        <taxon>Bacilli</taxon>
        <taxon>Lactobacillales</taxon>
        <taxon>Lactobacillaceae</taxon>
        <taxon>Lactiplantibacillus</taxon>
    </lineage>
</organism>
<comment type="caution">
    <text evidence="2">The sequence shown here is derived from an EMBL/GenBank/DDBJ whole genome shotgun (WGS) entry which is preliminary data.</text>
</comment>
<dbReference type="InterPro" id="IPR029039">
    <property type="entry name" value="Flavoprotein-like_sf"/>
</dbReference>
<dbReference type="RefSeq" id="WP_137616235.1">
    <property type="nucleotide sequence ID" value="NZ_BJDI01000007.1"/>
</dbReference>
<dbReference type="PANTHER" id="PTHR30543">
    <property type="entry name" value="CHROMATE REDUCTASE"/>
    <property type="match status" value="1"/>
</dbReference>
<dbReference type="Pfam" id="PF03358">
    <property type="entry name" value="FMN_red"/>
    <property type="match status" value="1"/>
</dbReference>
<dbReference type="PANTHER" id="PTHR30543:SF21">
    <property type="entry name" value="NAD(P)H-DEPENDENT FMN REDUCTASE LOT6"/>
    <property type="match status" value="1"/>
</dbReference>
<proteinExistence type="predicted"/>
<dbReference type="EMBL" id="JBHSSE010000002">
    <property type="protein sequence ID" value="MFC6200466.1"/>
    <property type="molecule type" value="Genomic_DNA"/>
</dbReference>
<gene>
    <name evidence="2" type="ORF">ACFP1L_00985</name>
</gene>
<dbReference type="Proteomes" id="UP001596171">
    <property type="component" value="Unassembled WGS sequence"/>
</dbReference>
<dbReference type="InterPro" id="IPR005025">
    <property type="entry name" value="FMN_Rdtase-like_dom"/>
</dbReference>
<reference evidence="3" key="1">
    <citation type="journal article" date="2019" name="Int. J. Syst. Evol. Microbiol.">
        <title>The Global Catalogue of Microorganisms (GCM) 10K type strain sequencing project: providing services to taxonomists for standard genome sequencing and annotation.</title>
        <authorList>
            <consortium name="The Broad Institute Genomics Platform"/>
            <consortium name="The Broad Institute Genome Sequencing Center for Infectious Disease"/>
            <person name="Wu L."/>
            <person name="Ma J."/>
        </authorList>
    </citation>
    <scope>NUCLEOTIDE SEQUENCE [LARGE SCALE GENOMIC DNA]</scope>
    <source>
        <strain evidence="3">CCM 8930</strain>
    </source>
</reference>
<keyword evidence="3" id="KW-1185">Reference proteome</keyword>
<name>A0ABW1SGW0_9LACO</name>
<evidence type="ECO:0000259" key="1">
    <source>
        <dbReference type="Pfam" id="PF03358"/>
    </source>
</evidence>
<dbReference type="SUPFAM" id="SSF52218">
    <property type="entry name" value="Flavoproteins"/>
    <property type="match status" value="1"/>
</dbReference>
<feature type="domain" description="NADPH-dependent FMN reductase-like" evidence="1">
    <location>
        <begin position="1"/>
        <end position="145"/>
    </location>
</feature>
<dbReference type="EC" id="1.-.-.-" evidence="2"/>
<protein>
    <submittedName>
        <fullName evidence="2">NADPH-dependent FMN reductase</fullName>
        <ecNumber evidence="2">1.-.-.-</ecNumber>
    </submittedName>
</protein>
<keyword evidence="2" id="KW-0560">Oxidoreductase</keyword>
<sequence length="186" mass="20674">MKIVALVGSIRHASYNRKLAEFVKKQYAEQMDVAIPALQELPYYDQDIELEAPDNVKAFKKAVLDADGVIFVTPEYNHSISGVLENAIDWLSRVEHPLKGKPVMILGATMGPLGTVRAQGHLRQILDSPGVAALTMPGDEFLMGTVQNKFDNAGHLTDQASIDWLDHCMQDYLKFVHQVNLTKVTD</sequence>
<evidence type="ECO:0000313" key="2">
    <source>
        <dbReference type="EMBL" id="MFC6200466.1"/>
    </source>
</evidence>
<dbReference type="InterPro" id="IPR050712">
    <property type="entry name" value="NAD(P)H-dep_reductase"/>
</dbReference>
<dbReference type="Gene3D" id="3.40.50.360">
    <property type="match status" value="1"/>
</dbReference>